<keyword evidence="5 11" id="KW-0418">Kinase</keyword>
<dbReference type="NCBIfam" id="TIGR02365">
    <property type="entry name" value="dha_L_ycgS"/>
    <property type="match status" value="1"/>
</dbReference>
<gene>
    <name evidence="11" type="ORF">ATL39_1889</name>
</gene>
<reference evidence="11 12" key="1">
    <citation type="submission" date="2018-09" db="EMBL/GenBank/DDBJ databases">
        <title>Genomic Encyclopedia of Archaeal and Bacterial Type Strains, Phase II (KMG-II): from individual species to whole genera.</title>
        <authorList>
            <person name="Goeker M."/>
        </authorList>
    </citation>
    <scope>NUCLEOTIDE SEQUENCE [LARGE SCALE GENOMIC DNA]</scope>
    <source>
        <strain evidence="11 12">DSM 17008</strain>
    </source>
</reference>
<dbReference type="PANTHER" id="PTHR28629">
    <property type="entry name" value="TRIOKINASE/FMN CYCLASE"/>
    <property type="match status" value="1"/>
</dbReference>
<sequence length="209" mass="22182">MNLTTETAKQWLLAAGRDMQENKGYLSELDQAIGDGDHGHNMARGFAEVEKKIASKTYDDVGGVVKDASMTIISKVGGAAGPLYGTAFLKASGVWKGKAEVSDEEFAEGLKAAIDGIAQRGKSEQGQKTMLDVWIPVLQEAEKGNIEAEQLAQTAKEAMEKTEGIEAKKGRAAYLGERSIGHLDPGAYSSYLLFEALVEAIEAGGEANG</sequence>
<evidence type="ECO:0000256" key="5">
    <source>
        <dbReference type="ARBA" id="ARBA00022777"/>
    </source>
</evidence>
<dbReference type="InterPro" id="IPR050861">
    <property type="entry name" value="Dihydroxyacetone_Kinase"/>
</dbReference>
<feature type="coiled-coil region" evidence="9">
    <location>
        <begin position="138"/>
        <end position="168"/>
    </location>
</feature>
<dbReference type="GO" id="GO:0004371">
    <property type="term" value="F:glycerone kinase activity"/>
    <property type="evidence" value="ECO:0007669"/>
    <property type="project" value="InterPro"/>
</dbReference>
<dbReference type="InterPro" id="IPR036117">
    <property type="entry name" value="DhaL_dom_sf"/>
</dbReference>
<evidence type="ECO:0000256" key="1">
    <source>
        <dbReference type="ARBA" id="ARBA00001113"/>
    </source>
</evidence>
<dbReference type="InterPro" id="IPR004007">
    <property type="entry name" value="DhaL_dom"/>
</dbReference>
<evidence type="ECO:0000256" key="4">
    <source>
        <dbReference type="ARBA" id="ARBA00022679"/>
    </source>
</evidence>
<dbReference type="GO" id="GO:0005829">
    <property type="term" value="C:cytosol"/>
    <property type="evidence" value="ECO:0007669"/>
    <property type="project" value="TreeGrafter"/>
</dbReference>
<dbReference type="Proteomes" id="UP000285120">
    <property type="component" value="Unassembled WGS sequence"/>
</dbReference>
<accession>A0A419V4Y6</accession>
<dbReference type="InterPro" id="IPR012737">
    <property type="entry name" value="DhaK_L_YcgS"/>
</dbReference>
<dbReference type="GO" id="GO:0019563">
    <property type="term" value="P:glycerol catabolic process"/>
    <property type="evidence" value="ECO:0007669"/>
    <property type="project" value="TreeGrafter"/>
</dbReference>
<dbReference type="AlphaFoldDB" id="A0A419V4Y6"/>
<evidence type="ECO:0000313" key="12">
    <source>
        <dbReference type="Proteomes" id="UP000285120"/>
    </source>
</evidence>
<evidence type="ECO:0000256" key="7">
    <source>
        <dbReference type="ARBA" id="ARBA00046577"/>
    </source>
</evidence>
<dbReference type="RefSeq" id="WP_120193074.1">
    <property type="nucleotide sequence ID" value="NZ_RAPK01000008.1"/>
</dbReference>
<dbReference type="OrthoDB" id="9800291at2"/>
<dbReference type="SUPFAM" id="SSF101473">
    <property type="entry name" value="DhaL-like"/>
    <property type="match status" value="1"/>
</dbReference>
<comment type="pathway">
    <text evidence="2">Polyol metabolism; glycerol degradation.</text>
</comment>
<keyword evidence="4" id="KW-0808">Transferase</keyword>
<organism evidence="11 12">
    <name type="scientific">Sinobaca qinghaiensis</name>
    <dbReference type="NCBI Taxonomy" id="342944"/>
    <lineage>
        <taxon>Bacteria</taxon>
        <taxon>Bacillati</taxon>
        <taxon>Bacillota</taxon>
        <taxon>Bacilli</taxon>
        <taxon>Bacillales</taxon>
        <taxon>Sporolactobacillaceae</taxon>
        <taxon>Sinobaca</taxon>
    </lineage>
</organism>
<protein>
    <recommendedName>
        <fullName evidence="3">phosphoenolpyruvate--glycerone phosphotransferase</fullName>
        <ecNumber evidence="3">2.7.1.121</ecNumber>
    </recommendedName>
</protein>
<dbReference type="PROSITE" id="PS51480">
    <property type="entry name" value="DHAL"/>
    <property type="match status" value="1"/>
</dbReference>
<dbReference type="Pfam" id="PF02734">
    <property type="entry name" value="Dak2"/>
    <property type="match status" value="1"/>
</dbReference>
<name>A0A419V4Y6_9BACL</name>
<dbReference type="PANTHER" id="PTHR28629:SF4">
    <property type="entry name" value="TRIOKINASE_FMN CYCLASE"/>
    <property type="match status" value="1"/>
</dbReference>
<dbReference type="SMART" id="SM01120">
    <property type="entry name" value="Dak2"/>
    <property type="match status" value="1"/>
</dbReference>
<keyword evidence="6" id="KW-0319">Glycerol metabolism</keyword>
<comment type="function">
    <text evidence="8">ADP-binding subunit of the dihydroxyacetone kinase, which is responsible for the phosphoenolpyruvate (PEP)-dependent phosphorylation of dihydroxyacetone. DhaL-ADP is converted to DhaL-ATP via a phosphoryl group transfer from DhaM and transmits it to dihydroxyacetone binds to DhaK.</text>
</comment>
<comment type="subunit">
    <text evidence="7">Homodimer. The dihydroxyacetone kinase complex is composed of a homodimer of DhaM, a homodimer of DhaK and the subunit DhaL.</text>
</comment>
<evidence type="ECO:0000256" key="9">
    <source>
        <dbReference type="SAM" id="Coils"/>
    </source>
</evidence>
<dbReference type="GO" id="GO:0047324">
    <property type="term" value="F:phosphoenolpyruvate-glycerone phosphotransferase activity"/>
    <property type="evidence" value="ECO:0007669"/>
    <property type="project" value="UniProtKB-EC"/>
</dbReference>
<evidence type="ECO:0000256" key="2">
    <source>
        <dbReference type="ARBA" id="ARBA00004745"/>
    </source>
</evidence>
<evidence type="ECO:0000256" key="8">
    <source>
        <dbReference type="ARBA" id="ARBA00055771"/>
    </source>
</evidence>
<feature type="domain" description="DhaL" evidence="10">
    <location>
        <begin position="6"/>
        <end position="199"/>
    </location>
</feature>
<evidence type="ECO:0000256" key="6">
    <source>
        <dbReference type="ARBA" id="ARBA00022798"/>
    </source>
</evidence>
<dbReference type="FunFam" id="1.25.40.340:FF:000002">
    <property type="entry name" value="Dihydroxyacetone kinase, L subunit"/>
    <property type="match status" value="1"/>
</dbReference>
<dbReference type="Gene3D" id="1.25.40.340">
    <property type="match status" value="1"/>
</dbReference>
<dbReference type="EC" id="2.7.1.121" evidence="3"/>
<evidence type="ECO:0000313" key="11">
    <source>
        <dbReference type="EMBL" id="RKD73587.1"/>
    </source>
</evidence>
<keyword evidence="12" id="KW-1185">Reference proteome</keyword>
<comment type="catalytic activity">
    <reaction evidence="1">
        <text>dihydroxyacetone + phosphoenolpyruvate = dihydroxyacetone phosphate + pyruvate</text>
        <dbReference type="Rhea" id="RHEA:18381"/>
        <dbReference type="ChEBI" id="CHEBI:15361"/>
        <dbReference type="ChEBI" id="CHEBI:16016"/>
        <dbReference type="ChEBI" id="CHEBI:57642"/>
        <dbReference type="ChEBI" id="CHEBI:58702"/>
        <dbReference type="EC" id="2.7.1.121"/>
    </reaction>
</comment>
<evidence type="ECO:0000256" key="3">
    <source>
        <dbReference type="ARBA" id="ARBA00012095"/>
    </source>
</evidence>
<evidence type="ECO:0000259" key="10">
    <source>
        <dbReference type="PROSITE" id="PS51480"/>
    </source>
</evidence>
<proteinExistence type="predicted"/>
<dbReference type="EMBL" id="RAPK01000008">
    <property type="protein sequence ID" value="RKD73587.1"/>
    <property type="molecule type" value="Genomic_DNA"/>
</dbReference>
<comment type="caution">
    <text evidence="11">The sequence shown here is derived from an EMBL/GenBank/DDBJ whole genome shotgun (WGS) entry which is preliminary data.</text>
</comment>
<keyword evidence="9" id="KW-0175">Coiled coil</keyword>